<dbReference type="EMBL" id="JAEVHI010000007">
    <property type="protein sequence ID" value="KAG5287350.1"/>
    <property type="molecule type" value="Genomic_DNA"/>
</dbReference>
<sequence length="92" mass="10637">MCIVNVRQSLLKQESERPIAPFFIFIFISFLHSFLLLHLLSVLILELIPLCWQTLATLAGIRKFHCHRRSHGAFPGNRGSARMISVMSWLLF</sequence>
<comment type="caution">
    <text evidence="2">The sequence shown here is derived from an EMBL/GenBank/DDBJ whole genome shotgun (WGS) entry which is preliminary data.</text>
</comment>
<keyword evidence="1" id="KW-0472">Membrane</keyword>
<protein>
    <submittedName>
        <fullName evidence="2">Uncharacterized protein</fullName>
    </submittedName>
</protein>
<accession>A0A8H7Y7Y0</accession>
<gene>
    <name evidence="2" type="ORF">I7I52_11094</name>
</gene>
<keyword evidence="1" id="KW-0812">Transmembrane</keyword>
<evidence type="ECO:0000313" key="2">
    <source>
        <dbReference type="EMBL" id="KAG5287350.1"/>
    </source>
</evidence>
<name>A0A8H7Y7Y0_AJECA</name>
<dbReference type="AlphaFoldDB" id="A0A8H7Y7Y0"/>
<organism evidence="2 3">
    <name type="scientific">Ajellomyces capsulatus</name>
    <name type="common">Darling's disease fungus</name>
    <name type="synonym">Histoplasma capsulatum</name>
    <dbReference type="NCBI Taxonomy" id="5037"/>
    <lineage>
        <taxon>Eukaryota</taxon>
        <taxon>Fungi</taxon>
        <taxon>Dikarya</taxon>
        <taxon>Ascomycota</taxon>
        <taxon>Pezizomycotina</taxon>
        <taxon>Eurotiomycetes</taxon>
        <taxon>Eurotiomycetidae</taxon>
        <taxon>Onygenales</taxon>
        <taxon>Ajellomycetaceae</taxon>
        <taxon>Histoplasma</taxon>
    </lineage>
</organism>
<dbReference type="Proteomes" id="UP000670092">
    <property type="component" value="Unassembled WGS sequence"/>
</dbReference>
<evidence type="ECO:0000313" key="3">
    <source>
        <dbReference type="Proteomes" id="UP000670092"/>
    </source>
</evidence>
<reference evidence="2 3" key="1">
    <citation type="submission" date="2021-01" db="EMBL/GenBank/DDBJ databases">
        <title>Chromosome-level genome assembly of a human fungal pathogen reveals clustering of transcriptionally co-regulated genes.</title>
        <authorList>
            <person name="Voorhies M."/>
            <person name="Cohen S."/>
            <person name="Shea T.P."/>
            <person name="Petrus S."/>
            <person name="Munoz J.F."/>
            <person name="Poplawski S."/>
            <person name="Goldman W.E."/>
            <person name="Michael T."/>
            <person name="Cuomo C.A."/>
            <person name="Sil A."/>
            <person name="Beyhan S."/>
        </authorList>
    </citation>
    <scope>NUCLEOTIDE SEQUENCE [LARGE SCALE GENOMIC DNA]</scope>
    <source>
        <strain evidence="2 3">G184AR</strain>
    </source>
</reference>
<feature type="transmembrane region" description="Helical" evidence="1">
    <location>
        <begin position="20"/>
        <end position="37"/>
    </location>
</feature>
<keyword evidence="1" id="KW-1133">Transmembrane helix</keyword>
<dbReference type="VEuPathDB" id="FungiDB:I7I52_11094"/>
<proteinExistence type="predicted"/>
<evidence type="ECO:0000256" key="1">
    <source>
        <dbReference type="SAM" id="Phobius"/>
    </source>
</evidence>